<dbReference type="Proteomes" id="UP000673691">
    <property type="component" value="Unassembled WGS sequence"/>
</dbReference>
<dbReference type="EMBL" id="JAEFCI010001378">
    <property type="protein sequence ID" value="KAG5462942.1"/>
    <property type="molecule type" value="Genomic_DNA"/>
</dbReference>
<evidence type="ECO:0000313" key="3">
    <source>
        <dbReference type="EMBL" id="KAG5462942.1"/>
    </source>
</evidence>
<evidence type="ECO:0000313" key="4">
    <source>
        <dbReference type="Proteomes" id="UP000673691"/>
    </source>
</evidence>
<dbReference type="GO" id="GO:0006289">
    <property type="term" value="P:nucleotide-excision repair"/>
    <property type="evidence" value="ECO:0007669"/>
    <property type="project" value="InterPro"/>
</dbReference>
<dbReference type="PANTHER" id="PTHR12135:SF0">
    <property type="entry name" value="DNA REPAIR PROTEIN COMPLEMENTING XP-C CELLS"/>
    <property type="match status" value="1"/>
</dbReference>
<dbReference type="GO" id="GO:0003684">
    <property type="term" value="F:damaged DNA binding"/>
    <property type="evidence" value="ECO:0007669"/>
    <property type="project" value="InterPro"/>
</dbReference>
<dbReference type="OrthoDB" id="300780at2759"/>
<dbReference type="GO" id="GO:0000111">
    <property type="term" value="C:nucleotide-excision repair factor 2 complex"/>
    <property type="evidence" value="ECO:0007669"/>
    <property type="project" value="TreeGrafter"/>
</dbReference>
<dbReference type="SMART" id="SM01030">
    <property type="entry name" value="BHD_1"/>
    <property type="match status" value="1"/>
</dbReference>
<dbReference type="Pfam" id="PF03835">
    <property type="entry name" value="Rad4"/>
    <property type="match status" value="1"/>
</dbReference>
<sequence length="398" mass="44064">GKAGVTVDVRPKSLRDLAAWWHDYFCVTGPGILNGAWAEKTVDPLGIIDSPSALVDRLTGRMSNRDVSAQLFVAVCRSLGMEARLVASLQAISFRARSRVPESDDRAIEQDLGREDASVAGPSASAPSGTPKRPRNVSTSARKRRRTLNETAPGDDACEDAESEAELPGNLGPDELPRKNRKVHADDPGPPVFWAEVWSPQENKWLCVDAVGGRQGTLWRSVGDEMAKALVPDERCAGNVLAYVVACEDDGRIKDVTRRYSRQYASKTKRLRLPVAKNRGDWWEDTIAPFRSREQSVTPVDGRGLFTVLRASDTNTLIDQQPRSRKEDEELDAAESAEAMPKTIAEFNNHTLYALERHLKKFEVLDITAPVLGTIRNEKVYPRSAVRKVRITPVDRAD</sequence>
<dbReference type="SUPFAM" id="SSF54001">
    <property type="entry name" value="Cysteine proteinases"/>
    <property type="match status" value="1"/>
</dbReference>
<comment type="caution">
    <text evidence="3">The sequence shown here is derived from an EMBL/GenBank/DDBJ whole genome shotgun (WGS) entry which is preliminary data.</text>
</comment>
<feature type="region of interest" description="Disordered" evidence="1">
    <location>
        <begin position="112"/>
        <end position="184"/>
    </location>
</feature>
<dbReference type="GO" id="GO:0071942">
    <property type="term" value="C:XPC complex"/>
    <property type="evidence" value="ECO:0007669"/>
    <property type="project" value="TreeGrafter"/>
</dbReference>
<feature type="domain" description="Rad4 beta-hairpin" evidence="2">
    <location>
        <begin position="336"/>
        <end position="387"/>
    </location>
</feature>
<evidence type="ECO:0000256" key="1">
    <source>
        <dbReference type="SAM" id="MobiDB-lite"/>
    </source>
</evidence>
<gene>
    <name evidence="3" type="ORF">BJ554DRAFT_2708</name>
</gene>
<dbReference type="InterPro" id="IPR018325">
    <property type="entry name" value="Rad4/PNGase_transGLS-fold"/>
</dbReference>
<feature type="non-terminal residue" evidence="3">
    <location>
        <position position="1"/>
    </location>
</feature>
<organism evidence="3 4">
    <name type="scientific">Olpidium bornovanus</name>
    <dbReference type="NCBI Taxonomy" id="278681"/>
    <lineage>
        <taxon>Eukaryota</taxon>
        <taxon>Fungi</taxon>
        <taxon>Fungi incertae sedis</taxon>
        <taxon>Olpidiomycota</taxon>
        <taxon>Olpidiomycotina</taxon>
        <taxon>Olpidiomycetes</taxon>
        <taxon>Olpidiales</taxon>
        <taxon>Olpidiaceae</taxon>
        <taxon>Olpidium</taxon>
    </lineage>
</organism>
<reference evidence="3 4" key="1">
    <citation type="journal article" name="Sci. Rep.">
        <title>Genome-scale phylogenetic analyses confirm Olpidium as the closest living zoosporic fungus to the non-flagellated, terrestrial fungi.</title>
        <authorList>
            <person name="Chang Y."/>
            <person name="Rochon D."/>
            <person name="Sekimoto S."/>
            <person name="Wang Y."/>
            <person name="Chovatia M."/>
            <person name="Sandor L."/>
            <person name="Salamov A."/>
            <person name="Grigoriev I.V."/>
            <person name="Stajich J.E."/>
            <person name="Spatafora J.W."/>
        </authorList>
    </citation>
    <scope>NUCLEOTIDE SEQUENCE [LARGE SCALE GENOMIC DNA]</scope>
    <source>
        <strain evidence="3">S191</strain>
    </source>
</reference>
<dbReference type="Pfam" id="PF10403">
    <property type="entry name" value="BHD_1"/>
    <property type="match status" value="1"/>
</dbReference>
<name>A0A8H8A0W9_9FUNG</name>
<dbReference type="InterPro" id="IPR036985">
    <property type="entry name" value="Transglutaminase-like_sf"/>
</dbReference>
<dbReference type="GO" id="GO:0003697">
    <property type="term" value="F:single-stranded DNA binding"/>
    <property type="evidence" value="ECO:0007669"/>
    <property type="project" value="TreeGrafter"/>
</dbReference>
<dbReference type="GO" id="GO:0005737">
    <property type="term" value="C:cytoplasm"/>
    <property type="evidence" value="ECO:0007669"/>
    <property type="project" value="TreeGrafter"/>
</dbReference>
<protein>
    <recommendedName>
        <fullName evidence="2">Rad4 beta-hairpin domain-containing protein</fullName>
    </recommendedName>
</protein>
<dbReference type="InterPro" id="IPR018326">
    <property type="entry name" value="Rad4_beta-hairpin_dom1"/>
</dbReference>
<dbReference type="AlphaFoldDB" id="A0A8H8A0W9"/>
<dbReference type="InterPro" id="IPR004583">
    <property type="entry name" value="DNA_repair_Rad4"/>
</dbReference>
<dbReference type="PANTHER" id="PTHR12135">
    <property type="entry name" value="DNA REPAIR PROTEIN XP-C / RAD4"/>
    <property type="match status" value="1"/>
</dbReference>
<dbReference type="Gene3D" id="2.20.20.110">
    <property type="entry name" value="Rad4, beta-hairpin domain BHD1"/>
    <property type="match status" value="1"/>
</dbReference>
<feature type="compositionally biased region" description="Basic and acidic residues" evidence="1">
    <location>
        <begin position="175"/>
        <end position="184"/>
    </location>
</feature>
<accession>A0A8H8A0W9</accession>
<dbReference type="InterPro" id="IPR038765">
    <property type="entry name" value="Papain-like_cys_pep_sf"/>
</dbReference>
<proteinExistence type="predicted"/>
<keyword evidence="4" id="KW-1185">Reference proteome</keyword>
<dbReference type="GO" id="GO:0006298">
    <property type="term" value="P:mismatch repair"/>
    <property type="evidence" value="ECO:0007669"/>
    <property type="project" value="TreeGrafter"/>
</dbReference>
<evidence type="ECO:0000259" key="2">
    <source>
        <dbReference type="SMART" id="SM01030"/>
    </source>
</evidence>
<feature type="compositionally biased region" description="Acidic residues" evidence="1">
    <location>
        <begin position="156"/>
        <end position="165"/>
    </location>
</feature>
<dbReference type="Gene3D" id="3.90.260.10">
    <property type="entry name" value="Transglutaminase-like"/>
    <property type="match status" value="1"/>
</dbReference>
<feature type="compositionally biased region" description="Low complexity" evidence="1">
    <location>
        <begin position="118"/>
        <end position="129"/>
    </location>
</feature>